<dbReference type="PANTHER" id="PTHR45458:SF1">
    <property type="entry name" value="SHORT CHAIN DEHYDROGENASE"/>
    <property type="match status" value="1"/>
</dbReference>
<dbReference type="AlphaFoldDB" id="A0A7S0SCQ8"/>
<dbReference type="SUPFAM" id="SSF51735">
    <property type="entry name" value="NAD(P)-binding Rossmann-fold domains"/>
    <property type="match status" value="1"/>
</dbReference>
<dbReference type="EMBL" id="HBFC01008489">
    <property type="protein sequence ID" value="CAD8702183.1"/>
    <property type="molecule type" value="Transcribed_RNA"/>
</dbReference>
<dbReference type="InterPro" id="IPR036291">
    <property type="entry name" value="NAD(P)-bd_dom_sf"/>
</dbReference>
<evidence type="ECO:0000256" key="1">
    <source>
        <dbReference type="SAM" id="MobiDB-lite"/>
    </source>
</evidence>
<organism evidence="2">
    <name type="scientific">Mantoniella antarctica</name>
    <dbReference type="NCBI Taxonomy" id="81844"/>
    <lineage>
        <taxon>Eukaryota</taxon>
        <taxon>Viridiplantae</taxon>
        <taxon>Chlorophyta</taxon>
        <taxon>Mamiellophyceae</taxon>
        <taxon>Mamiellales</taxon>
        <taxon>Mamiellaceae</taxon>
        <taxon>Mantoniella</taxon>
    </lineage>
</organism>
<dbReference type="Gene3D" id="3.40.50.720">
    <property type="entry name" value="NAD(P)-binding Rossmann-like Domain"/>
    <property type="match status" value="1"/>
</dbReference>
<accession>A0A7S0SCQ8</accession>
<protein>
    <recommendedName>
        <fullName evidence="3">Short-chain dehydrogenase/reductase SDR</fullName>
    </recommendedName>
</protein>
<dbReference type="InterPro" id="IPR002347">
    <property type="entry name" value="SDR_fam"/>
</dbReference>
<feature type="region of interest" description="Disordered" evidence="1">
    <location>
        <begin position="14"/>
        <end position="53"/>
    </location>
</feature>
<dbReference type="InterPro" id="IPR052184">
    <property type="entry name" value="SDR_enzymes"/>
</dbReference>
<feature type="compositionally biased region" description="Low complexity" evidence="1">
    <location>
        <begin position="14"/>
        <end position="25"/>
    </location>
</feature>
<dbReference type="Pfam" id="PF00106">
    <property type="entry name" value="adh_short"/>
    <property type="match status" value="1"/>
</dbReference>
<evidence type="ECO:0000313" key="2">
    <source>
        <dbReference type="EMBL" id="CAD8702183.1"/>
    </source>
</evidence>
<sequence length="320" mass="34187">MALAARSSSAFALARRLTSPSSSTPRRGRPVAVTRTATRSMGATIPDDPKFTIPDQPARFAQGKADNNSRMLTTDFFDGTLFKNKRVLVTGGNRGVGLALVRELVACGADTIVACRSSNEELDGMKEVQVIVGCDVTDTASIAAMAEQVTNPIDVLINNAGYFYEPVETLETMNFEEELKMLDICAVGPLRVSAALVNAGKVAAPGGKIAMITSQGGSVAWRTVQNPTGNDYGHHMSKSAANMGGVLLAQELASKGMMVQMLHPGFNKTGMTAKYEHIWEVEGAVDPSMGAKRVLHEVSLMTPEHNGLFINCEDGLQIPW</sequence>
<proteinExistence type="predicted"/>
<gene>
    <name evidence="2" type="ORF">MANT1106_LOCUS4865</name>
</gene>
<dbReference type="PRINTS" id="PR00081">
    <property type="entry name" value="GDHRDH"/>
</dbReference>
<dbReference type="GO" id="GO:0016616">
    <property type="term" value="F:oxidoreductase activity, acting on the CH-OH group of donors, NAD or NADP as acceptor"/>
    <property type="evidence" value="ECO:0007669"/>
    <property type="project" value="TreeGrafter"/>
</dbReference>
<reference evidence="2" key="1">
    <citation type="submission" date="2021-01" db="EMBL/GenBank/DDBJ databases">
        <authorList>
            <person name="Corre E."/>
            <person name="Pelletier E."/>
            <person name="Niang G."/>
            <person name="Scheremetjew M."/>
            <person name="Finn R."/>
            <person name="Kale V."/>
            <person name="Holt S."/>
            <person name="Cochrane G."/>
            <person name="Meng A."/>
            <person name="Brown T."/>
            <person name="Cohen L."/>
        </authorList>
    </citation>
    <scope>NUCLEOTIDE SEQUENCE</scope>
    <source>
        <strain evidence="2">SL-175</strain>
    </source>
</reference>
<evidence type="ECO:0008006" key="3">
    <source>
        <dbReference type="Google" id="ProtNLM"/>
    </source>
</evidence>
<name>A0A7S0SCQ8_9CHLO</name>
<dbReference type="PANTHER" id="PTHR45458">
    <property type="entry name" value="SHORT-CHAIN DEHYDROGENASE/REDUCTASE SDR"/>
    <property type="match status" value="1"/>
</dbReference>